<dbReference type="InterPro" id="IPR013022">
    <property type="entry name" value="Xyl_isomerase-like_TIM-brl"/>
</dbReference>
<dbReference type="InterPro" id="IPR036237">
    <property type="entry name" value="Xyl_isomerase-like_sf"/>
</dbReference>
<keyword evidence="2" id="KW-0413">Isomerase</keyword>
<gene>
    <name evidence="2" type="ORF">ACFFK0_24340</name>
</gene>
<dbReference type="Gene3D" id="3.20.20.150">
    <property type="entry name" value="Divalent-metal-dependent TIM barrel enzymes"/>
    <property type="match status" value="1"/>
</dbReference>
<protein>
    <submittedName>
        <fullName evidence="2">Sugar phosphate isomerase/epimerase family protein</fullName>
    </submittedName>
</protein>
<reference evidence="2 3" key="1">
    <citation type="submission" date="2024-09" db="EMBL/GenBank/DDBJ databases">
        <authorList>
            <person name="Sun Q."/>
            <person name="Mori K."/>
        </authorList>
    </citation>
    <scope>NUCLEOTIDE SEQUENCE [LARGE SCALE GENOMIC DNA]</scope>
    <source>
        <strain evidence="2 3">CCM 7759</strain>
    </source>
</reference>
<dbReference type="PANTHER" id="PTHR12110">
    <property type="entry name" value="HYDROXYPYRUVATE ISOMERASE"/>
    <property type="match status" value="1"/>
</dbReference>
<proteinExistence type="predicted"/>
<evidence type="ECO:0000313" key="2">
    <source>
        <dbReference type="EMBL" id="MFC0215528.1"/>
    </source>
</evidence>
<keyword evidence="3" id="KW-1185">Reference proteome</keyword>
<dbReference type="EMBL" id="JBHLWN010000098">
    <property type="protein sequence ID" value="MFC0215528.1"/>
    <property type="molecule type" value="Genomic_DNA"/>
</dbReference>
<dbReference type="Pfam" id="PF01261">
    <property type="entry name" value="AP_endonuc_2"/>
    <property type="match status" value="1"/>
</dbReference>
<evidence type="ECO:0000313" key="3">
    <source>
        <dbReference type="Proteomes" id="UP001589776"/>
    </source>
</evidence>
<name>A0ABV6DS96_9BACL</name>
<dbReference type="RefSeq" id="WP_377472977.1">
    <property type="nucleotide sequence ID" value="NZ_JBHLWN010000098.1"/>
</dbReference>
<organism evidence="2 3">
    <name type="scientific">Paenibacillus chartarius</name>
    <dbReference type="NCBI Taxonomy" id="747481"/>
    <lineage>
        <taxon>Bacteria</taxon>
        <taxon>Bacillati</taxon>
        <taxon>Bacillota</taxon>
        <taxon>Bacilli</taxon>
        <taxon>Bacillales</taxon>
        <taxon>Paenibacillaceae</taxon>
        <taxon>Paenibacillus</taxon>
    </lineage>
</organism>
<dbReference type="GO" id="GO:0016853">
    <property type="term" value="F:isomerase activity"/>
    <property type="evidence" value="ECO:0007669"/>
    <property type="project" value="UniProtKB-KW"/>
</dbReference>
<feature type="domain" description="Xylose isomerase-like TIM barrel" evidence="1">
    <location>
        <begin position="31"/>
        <end position="255"/>
    </location>
</feature>
<dbReference type="InterPro" id="IPR050312">
    <property type="entry name" value="IolE/XylAMocC-like"/>
</dbReference>
<comment type="caution">
    <text evidence="2">The sequence shown here is derived from an EMBL/GenBank/DDBJ whole genome shotgun (WGS) entry which is preliminary data.</text>
</comment>
<dbReference type="Proteomes" id="UP001589776">
    <property type="component" value="Unassembled WGS sequence"/>
</dbReference>
<dbReference type="SUPFAM" id="SSF51658">
    <property type="entry name" value="Xylose isomerase-like"/>
    <property type="match status" value="1"/>
</dbReference>
<evidence type="ECO:0000259" key="1">
    <source>
        <dbReference type="Pfam" id="PF01261"/>
    </source>
</evidence>
<accession>A0ABV6DS96</accession>
<sequence>MIDKGSYSFSTCWNIKRHTSGAAMIEEIGGLGFRRVELNYNVTADMLAEIEPMIEAGRIGISSVHNVFPYVEDRDYDTDSVMLGFDDAEKRQKAVQLLLRTMEYAHRYGAEAVVVHPGEVPFESNIDAQLKLLYREQGKDSPAYRSLWEAMLERRERLSPVYAGRIRDSLEQVSEVAARKGWNVMIGIETRSRCYQIPTLQEAKLICEGLRGGPVRLWYDIGHAMMMERMGLYSNGEELRELLPYLYGVHIHETLDLSDHWCPYVHSGREDAFDPYLEAIGRAAVRVYELKDKCTAEDIERSHTAIAAKLEQRFRRISDGTESTDRG</sequence>